<evidence type="ECO:0000256" key="4">
    <source>
        <dbReference type="ARBA" id="ARBA00022692"/>
    </source>
</evidence>
<evidence type="ECO:0000259" key="9">
    <source>
        <dbReference type="PROSITE" id="PS50850"/>
    </source>
</evidence>
<keyword evidence="5 8" id="KW-1133">Transmembrane helix</keyword>
<feature type="domain" description="Major facilitator superfamily (MFS) profile" evidence="9">
    <location>
        <begin position="10"/>
        <end position="453"/>
    </location>
</feature>
<dbReference type="PANTHER" id="PTHR48022:SF37">
    <property type="entry name" value="MAJOR FACILITATOR SUPERFAMILY (MFS) PROFILE DOMAIN-CONTAINING PROTEIN-RELATED"/>
    <property type="match status" value="1"/>
</dbReference>
<feature type="transmembrane region" description="Helical" evidence="8">
    <location>
        <begin position="52"/>
        <end position="70"/>
    </location>
</feature>
<feature type="transmembrane region" description="Helical" evidence="8">
    <location>
        <begin position="173"/>
        <end position="194"/>
    </location>
</feature>
<dbReference type="PANTHER" id="PTHR48022">
    <property type="entry name" value="PLASTIDIC GLUCOSE TRANSPORTER 4"/>
    <property type="match status" value="1"/>
</dbReference>
<dbReference type="FunFam" id="1.20.1250.20:FF:000090">
    <property type="entry name" value="MFS sugar transporter, putative"/>
    <property type="match status" value="1"/>
</dbReference>
<dbReference type="NCBIfam" id="TIGR00879">
    <property type="entry name" value="SP"/>
    <property type="match status" value="1"/>
</dbReference>
<name>A0A136J4K0_9PEZI</name>
<accession>A0A136J4K0</accession>
<evidence type="ECO:0000256" key="7">
    <source>
        <dbReference type="RuleBase" id="RU003346"/>
    </source>
</evidence>
<keyword evidence="6 8" id="KW-0472">Membrane</keyword>
<evidence type="ECO:0000256" key="2">
    <source>
        <dbReference type="ARBA" id="ARBA00010992"/>
    </source>
</evidence>
<organism evidence="10 11">
    <name type="scientific">Microdochium bolleyi</name>
    <dbReference type="NCBI Taxonomy" id="196109"/>
    <lineage>
        <taxon>Eukaryota</taxon>
        <taxon>Fungi</taxon>
        <taxon>Dikarya</taxon>
        <taxon>Ascomycota</taxon>
        <taxon>Pezizomycotina</taxon>
        <taxon>Sordariomycetes</taxon>
        <taxon>Xylariomycetidae</taxon>
        <taxon>Xylariales</taxon>
        <taxon>Microdochiaceae</taxon>
        <taxon>Microdochium</taxon>
    </lineage>
</organism>
<feature type="transmembrane region" description="Helical" evidence="8">
    <location>
        <begin position="101"/>
        <end position="120"/>
    </location>
</feature>
<sequence length="508" mass="55416">MEPKVYQFLVGLFASLGSALFGYDLGVIAGVIGSTDYINRFEPGPPQNGGVVATFTAGAFFGAGLAGPSGDKFGRRLTIMAGAIIFLVGGAIQTAAQTLNYLYAGRLIAGLGVGFLTMIIRPLRFTVYQSEIVHPSIRGRVTALQQFMLGIGALIAGWTTYGTHIGLHDSAQWRVPLGIQMLPAAILAPIIMFFPESPRWLIDHDRSEDGLKALARLHARGDTSDAWVQAEYAQIQEAIAMEHDEEAKSYKELFVNRSSFRRLVIACALQAATQMTGVSAIQYFSPTIFAQIGISTDEALKYQAISSVLALIAQAACMLTIDKFGRRWVVINGMIFNGLMFIIATILMAKFPPDSGSAGTAGWGFIVVTWLYNISFSYATGPLSWIVPAEIFDTHTRAKGVSIATMTSFAFNTMIGQVTDIAMKAVGWRFFILFCVCNFTNALFFYLVLPETKQLPLEEMNYLFTNAPWIVPGTDKASYSAGLAADVERRAQEVREKNDAHNDVSHVN</sequence>
<comment type="similarity">
    <text evidence="2 7">Belongs to the major facilitator superfamily. Sugar transporter (TC 2.A.1.1) family.</text>
</comment>
<dbReference type="PROSITE" id="PS50850">
    <property type="entry name" value="MFS"/>
    <property type="match status" value="1"/>
</dbReference>
<evidence type="ECO:0000256" key="8">
    <source>
        <dbReference type="SAM" id="Phobius"/>
    </source>
</evidence>
<feature type="transmembrane region" description="Helical" evidence="8">
    <location>
        <begin position="77"/>
        <end position="95"/>
    </location>
</feature>
<dbReference type="Pfam" id="PF00083">
    <property type="entry name" value="Sugar_tr"/>
    <property type="match status" value="1"/>
</dbReference>
<protein>
    <submittedName>
        <fullName evidence="10">Putative MFS sugar transporter</fullName>
    </submittedName>
</protein>
<dbReference type="SUPFAM" id="SSF103473">
    <property type="entry name" value="MFS general substrate transporter"/>
    <property type="match status" value="1"/>
</dbReference>
<keyword evidence="4 8" id="KW-0812">Transmembrane</keyword>
<reference evidence="11" key="1">
    <citation type="submission" date="2016-02" db="EMBL/GenBank/DDBJ databases">
        <title>Draft genome sequence of Microdochium bolleyi, a fungal endophyte of beachgrass.</title>
        <authorList>
            <consortium name="DOE Joint Genome Institute"/>
            <person name="David A.S."/>
            <person name="May G."/>
            <person name="Haridas S."/>
            <person name="Lim J."/>
            <person name="Wang M."/>
            <person name="Labutti K."/>
            <person name="Lipzen A."/>
            <person name="Barry K."/>
            <person name="Grigoriev I.V."/>
        </authorList>
    </citation>
    <scope>NUCLEOTIDE SEQUENCE [LARGE SCALE GENOMIC DNA]</scope>
    <source>
        <strain evidence="11">J235TASD1</strain>
    </source>
</reference>
<feature type="transmembrane region" description="Helical" evidence="8">
    <location>
        <begin position="361"/>
        <end position="379"/>
    </location>
</feature>
<feature type="transmembrane region" description="Helical" evidence="8">
    <location>
        <begin position="328"/>
        <end position="349"/>
    </location>
</feature>
<keyword evidence="11" id="KW-1185">Reference proteome</keyword>
<feature type="transmembrane region" description="Helical" evidence="8">
    <location>
        <begin position="400"/>
        <end position="418"/>
    </location>
</feature>
<dbReference type="InterPro" id="IPR020846">
    <property type="entry name" value="MFS_dom"/>
</dbReference>
<dbReference type="EMBL" id="KQ964249">
    <property type="protein sequence ID" value="KXJ92063.1"/>
    <property type="molecule type" value="Genomic_DNA"/>
</dbReference>
<evidence type="ECO:0000256" key="5">
    <source>
        <dbReference type="ARBA" id="ARBA00022989"/>
    </source>
</evidence>
<evidence type="ECO:0000313" key="11">
    <source>
        <dbReference type="Proteomes" id="UP000070501"/>
    </source>
</evidence>
<feature type="transmembrane region" description="Helical" evidence="8">
    <location>
        <begin position="12"/>
        <end position="32"/>
    </location>
</feature>
<dbReference type="GO" id="GO:0005351">
    <property type="term" value="F:carbohydrate:proton symporter activity"/>
    <property type="evidence" value="ECO:0007669"/>
    <property type="project" value="TreeGrafter"/>
</dbReference>
<dbReference type="Proteomes" id="UP000070501">
    <property type="component" value="Unassembled WGS sequence"/>
</dbReference>
<dbReference type="Gene3D" id="1.20.1250.20">
    <property type="entry name" value="MFS general substrate transporter like domains"/>
    <property type="match status" value="1"/>
</dbReference>
<dbReference type="InterPro" id="IPR036259">
    <property type="entry name" value="MFS_trans_sf"/>
</dbReference>
<proteinExistence type="inferred from homology"/>
<keyword evidence="3 7" id="KW-0813">Transport</keyword>
<dbReference type="OrthoDB" id="6612291at2759"/>
<dbReference type="InterPro" id="IPR050360">
    <property type="entry name" value="MFS_Sugar_Transporters"/>
</dbReference>
<dbReference type="AlphaFoldDB" id="A0A136J4K0"/>
<dbReference type="InParanoid" id="A0A136J4K0"/>
<feature type="transmembrane region" description="Helical" evidence="8">
    <location>
        <begin position="141"/>
        <end position="161"/>
    </location>
</feature>
<evidence type="ECO:0000256" key="3">
    <source>
        <dbReference type="ARBA" id="ARBA00022448"/>
    </source>
</evidence>
<feature type="transmembrane region" description="Helical" evidence="8">
    <location>
        <begin position="430"/>
        <end position="449"/>
    </location>
</feature>
<evidence type="ECO:0000313" key="10">
    <source>
        <dbReference type="EMBL" id="KXJ92063.1"/>
    </source>
</evidence>
<dbReference type="InterPro" id="IPR003663">
    <property type="entry name" value="Sugar/inositol_transpt"/>
</dbReference>
<dbReference type="InterPro" id="IPR005828">
    <property type="entry name" value="MFS_sugar_transport-like"/>
</dbReference>
<dbReference type="PRINTS" id="PR00171">
    <property type="entry name" value="SUGRTRNSPORT"/>
</dbReference>
<comment type="subcellular location">
    <subcellularLocation>
        <location evidence="1">Membrane</location>
        <topology evidence="1">Multi-pass membrane protein</topology>
    </subcellularLocation>
</comment>
<gene>
    <name evidence="10" type="ORF">Micbo1qcDRAFT_233389</name>
</gene>
<evidence type="ECO:0000256" key="6">
    <source>
        <dbReference type="ARBA" id="ARBA00023136"/>
    </source>
</evidence>
<evidence type="ECO:0000256" key="1">
    <source>
        <dbReference type="ARBA" id="ARBA00004141"/>
    </source>
</evidence>
<dbReference type="GO" id="GO:0016020">
    <property type="term" value="C:membrane"/>
    <property type="evidence" value="ECO:0007669"/>
    <property type="project" value="UniProtKB-SubCell"/>
</dbReference>
<keyword evidence="10" id="KW-0762">Sugar transport</keyword>